<feature type="compositionally biased region" description="Gly residues" evidence="1">
    <location>
        <begin position="273"/>
        <end position="283"/>
    </location>
</feature>
<feature type="compositionally biased region" description="Polar residues" evidence="1">
    <location>
        <begin position="214"/>
        <end position="231"/>
    </location>
</feature>
<feature type="compositionally biased region" description="Basic and acidic residues" evidence="1">
    <location>
        <begin position="156"/>
        <end position="166"/>
    </location>
</feature>
<dbReference type="Pfam" id="PF10295">
    <property type="entry name" value="DUF2406"/>
    <property type="match status" value="1"/>
</dbReference>
<feature type="region of interest" description="Disordered" evidence="1">
    <location>
        <begin position="156"/>
        <end position="184"/>
    </location>
</feature>
<dbReference type="OMA" id="RFPQDSY"/>
<dbReference type="HOGENOM" id="CLU_037541_0_0_1"/>
<dbReference type="AlphaFoldDB" id="W3XJK8"/>
<keyword evidence="3" id="KW-1185">Reference proteome</keyword>
<dbReference type="Proteomes" id="UP000030651">
    <property type="component" value="Unassembled WGS sequence"/>
</dbReference>
<accession>W3XJK8</accession>
<organism evidence="2 3">
    <name type="scientific">Pestalotiopsis fici (strain W106-1 / CGMCC3.15140)</name>
    <dbReference type="NCBI Taxonomy" id="1229662"/>
    <lineage>
        <taxon>Eukaryota</taxon>
        <taxon>Fungi</taxon>
        <taxon>Dikarya</taxon>
        <taxon>Ascomycota</taxon>
        <taxon>Pezizomycotina</taxon>
        <taxon>Sordariomycetes</taxon>
        <taxon>Xylariomycetidae</taxon>
        <taxon>Amphisphaeriales</taxon>
        <taxon>Sporocadaceae</taxon>
        <taxon>Pestalotiopsis</taxon>
    </lineage>
</organism>
<protein>
    <recommendedName>
        <fullName evidence="4">DUF2406 domain-containing protein</fullName>
    </recommendedName>
</protein>
<feature type="region of interest" description="Disordered" evidence="1">
    <location>
        <begin position="1"/>
        <end position="142"/>
    </location>
</feature>
<gene>
    <name evidence="2" type="ORF">PFICI_00033</name>
</gene>
<name>W3XJK8_PESFW</name>
<dbReference type="EMBL" id="KI912109">
    <property type="protein sequence ID" value="ETS86205.1"/>
    <property type="molecule type" value="Genomic_DNA"/>
</dbReference>
<reference evidence="3" key="1">
    <citation type="journal article" date="2015" name="BMC Genomics">
        <title>Genomic and transcriptomic analysis of the endophytic fungus Pestalotiopsis fici reveals its lifestyle and high potential for synthesis of natural products.</title>
        <authorList>
            <person name="Wang X."/>
            <person name="Zhang X."/>
            <person name="Liu L."/>
            <person name="Xiang M."/>
            <person name="Wang W."/>
            <person name="Sun X."/>
            <person name="Che Y."/>
            <person name="Guo L."/>
            <person name="Liu G."/>
            <person name="Guo L."/>
            <person name="Wang C."/>
            <person name="Yin W.B."/>
            <person name="Stadler M."/>
            <person name="Zhang X."/>
            <person name="Liu X."/>
        </authorList>
    </citation>
    <scope>NUCLEOTIDE SEQUENCE [LARGE SCALE GENOMIC DNA]</scope>
    <source>
        <strain evidence="3">W106-1 / CGMCC3.15140</strain>
    </source>
</reference>
<evidence type="ECO:0000256" key="1">
    <source>
        <dbReference type="SAM" id="MobiDB-lite"/>
    </source>
</evidence>
<evidence type="ECO:0000313" key="3">
    <source>
        <dbReference type="Proteomes" id="UP000030651"/>
    </source>
</evidence>
<dbReference type="STRING" id="1229662.W3XJK8"/>
<feature type="compositionally biased region" description="Basic and acidic residues" evidence="1">
    <location>
        <begin position="173"/>
        <end position="184"/>
    </location>
</feature>
<feature type="compositionally biased region" description="Basic residues" evidence="1">
    <location>
        <begin position="430"/>
        <end position="440"/>
    </location>
</feature>
<dbReference type="PANTHER" id="PTHR28186">
    <property type="entry name" value="MEIOTICALLY UP-REGULATED GENE 9 PROTEIN"/>
    <property type="match status" value="1"/>
</dbReference>
<dbReference type="KEGG" id="pfy:PFICI_00033"/>
<dbReference type="InterPro" id="IPR018809">
    <property type="entry name" value="DUF2406"/>
</dbReference>
<dbReference type="PANTHER" id="PTHR28186:SF1">
    <property type="entry name" value="MEIOTICALLY UP-REGULATED GENE 9 PROTEIN"/>
    <property type="match status" value="1"/>
</dbReference>
<feature type="compositionally biased region" description="Polar residues" evidence="1">
    <location>
        <begin position="334"/>
        <end position="350"/>
    </location>
</feature>
<feature type="compositionally biased region" description="Low complexity" evidence="1">
    <location>
        <begin position="16"/>
        <end position="67"/>
    </location>
</feature>
<evidence type="ECO:0008006" key="4">
    <source>
        <dbReference type="Google" id="ProtNLM"/>
    </source>
</evidence>
<proteinExistence type="predicted"/>
<sequence length="440" mass="48838">MASHEYNRHPLPAPPSQSQQDQQQYSYSTSYNNQSSLPQQPTTQQQYQSRQQQQQQQQQLSNAQSRQTASAYPPVSQQQKTERRPRSRGFSFRSDKSQKPESANGHSRKLSGGALHETHAEKEAKRLNTKADPTLAMQEAEPSAVARAAINWDEKPPLSSIQHKDASGVVIAEPDRSNPTRSKWERPLDTIRSFEAAFDDGYSSRQSVYRADSDSQSTWNRRSSYYGNSNGPRFPHEGYYGGRSGSTQRPDSVNYDPRSGGPRDSYFDNFDSGVGGGPYGGNGPRNRHSRQPAEPYMNSHPAVNRNVYPSPGNHRSYETVASGSGSASYGEHSGYQTDPTSSENSSINRRSPQKRQQEPQNDYGISFGQTPGYRPPVLGEPASQPRTMPDNSHAPPPPPKNGGGTLLRKSSKAAVSAEAQRPDMGDKRKSWFTRRFSKNA</sequence>
<dbReference type="InParanoid" id="W3XJK8"/>
<feature type="compositionally biased region" description="Basic and acidic residues" evidence="1">
    <location>
        <begin position="420"/>
        <end position="429"/>
    </location>
</feature>
<dbReference type="eggNOG" id="ENOG502RXHE">
    <property type="taxonomic scope" value="Eukaryota"/>
</dbReference>
<dbReference type="RefSeq" id="XP_007826805.1">
    <property type="nucleotide sequence ID" value="XM_007828614.1"/>
</dbReference>
<feature type="compositionally biased region" description="Basic and acidic residues" evidence="1">
    <location>
        <begin position="116"/>
        <end position="126"/>
    </location>
</feature>
<evidence type="ECO:0000313" key="2">
    <source>
        <dbReference type="EMBL" id="ETS86205.1"/>
    </source>
</evidence>
<feature type="region of interest" description="Disordered" evidence="1">
    <location>
        <begin position="202"/>
        <end position="440"/>
    </location>
</feature>
<dbReference type="GeneID" id="19265046"/>
<dbReference type="OrthoDB" id="5330253at2759"/>